<sequence>MEDKIITIALLPYHKAEVLRSLLEAKGIDCSLENVNLIQGAVASGVKVRINAKDAKKAYPVLDKLLGKAEKSHQKSENFILIPVDFSGYSLKAAAMAFEIALKLNCGLVFYHVIPQPDYFTIPYSDVMAFDAGLYEHLKEREEFVNEEFERFQKQLLEQVGKEAWKTIHMEQIVKMGYPEDDILSYTELHPPRLIVMGIKGPSNDMDAVMGSTTAGVIYKAKVPVLVIPEKAPLLNLSSIKKVVYATNFDEKDFTAIDKLLALLKPFNTVVTCLHIGDRENEELSRARLKSMAKVLKKSYPEDSVTCEIVAGDDLLTDLEKYIQEKGIDILSLTTHKRNLITRFFNPSIARKMVFHLKTPLLVFHA</sequence>
<dbReference type="InterPro" id="IPR006016">
    <property type="entry name" value="UspA"/>
</dbReference>
<dbReference type="EMBL" id="LGIA01000164">
    <property type="protein sequence ID" value="KOH44376.1"/>
    <property type="molecule type" value="Genomic_DNA"/>
</dbReference>
<evidence type="ECO:0000256" key="1">
    <source>
        <dbReference type="ARBA" id="ARBA00008791"/>
    </source>
</evidence>
<feature type="domain" description="UspA" evidence="2">
    <location>
        <begin position="80"/>
        <end position="229"/>
    </location>
</feature>
<protein>
    <recommendedName>
        <fullName evidence="2">UspA domain-containing protein</fullName>
    </recommendedName>
</protein>
<dbReference type="Gene3D" id="3.40.50.620">
    <property type="entry name" value="HUPs"/>
    <property type="match status" value="2"/>
</dbReference>
<accession>A0A0L8V7F5</accession>
<organism evidence="3 4">
    <name type="scientific">Sunxiuqinia dokdonensis</name>
    <dbReference type="NCBI Taxonomy" id="1409788"/>
    <lineage>
        <taxon>Bacteria</taxon>
        <taxon>Pseudomonadati</taxon>
        <taxon>Bacteroidota</taxon>
        <taxon>Bacteroidia</taxon>
        <taxon>Marinilabiliales</taxon>
        <taxon>Prolixibacteraceae</taxon>
        <taxon>Sunxiuqinia</taxon>
    </lineage>
</organism>
<keyword evidence="4" id="KW-1185">Reference proteome</keyword>
<name>A0A0L8V7F5_9BACT</name>
<evidence type="ECO:0000313" key="4">
    <source>
        <dbReference type="Proteomes" id="UP000036958"/>
    </source>
</evidence>
<dbReference type="AlphaFoldDB" id="A0A0L8V7F5"/>
<dbReference type="InterPro" id="IPR006015">
    <property type="entry name" value="Universal_stress_UspA"/>
</dbReference>
<feature type="domain" description="UspA" evidence="2">
    <location>
        <begin position="240"/>
        <end position="365"/>
    </location>
</feature>
<dbReference type="PANTHER" id="PTHR46268">
    <property type="entry name" value="STRESS RESPONSE PROTEIN NHAX"/>
    <property type="match status" value="1"/>
</dbReference>
<evidence type="ECO:0000259" key="2">
    <source>
        <dbReference type="Pfam" id="PF00582"/>
    </source>
</evidence>
<dbReference type="InterPro" id="IPR014729">
    <property type="entry name" value="Rossmann-like_a/b/a_fold"/>
</dbReference>
<dbReference type="PRINTS" id="PR01438">
    <property type="entry name" value="UNVRSLSTRESS"/>
</dbReference>
<dbReference type="PANTHER" id="PTHR46268:SF6">
    <property type="entry name" value="UNIVERSAL STRESS PROTEIN UP12"/>
    <property type="match status" value="1"/>
</dbReference>
<dbReference type="Proteomes" id="UP000036958">
    <property type="component" value="Unassembled WGS sequence"/>
</dbReference>
<reference evidence="4" key="1">
    <citation type="submission" date="2015-07" db="EMBL/GenBank/DDBJ databases">
        <title>Genome sequencing of Sunxiuqinia dokdonensis strain SK.</title>
        <authorList>
            <person name="Ahn S."/>
            <person name="Kim B.-C."/>
        </authorList>
    </citation>
    <scope>NUCLEOTIDE SEQUENCE [LARGE SCALE GENOMIC DNA]</scope>
    <source>
        <strain evidence="4">SK</strain>
    </source>
</reference>
<gene>
    <name evidence="3" type="ORF">NC99_28230</name>
</gene>
<dbReference type="SUPFAM" id="SSF52402">
    <property type="entry name" value="Adenine nucleotide alpha hydrolases-like"/>
    <property type="match status" value="2"/>
</dbReference>
<proteinExistence type="inferred from homology"/>
<dbReference type="Pfam" id="PF00582">
    <property type="entry name" value="Usp"/>
    <property type="match status" value="2"/>
</dbReference>
<evidence type="ECO:0000313" key="3">
    <source>
        <dbReference type="EMBL" id="KOH44376.1"/>
    </source>
</evidence>
<dbReference type="OrthoDB" id="9788959at2"/>
<dbReference type="RefSeq" id="WP_157624885.1">
    <property type="nucleotide sequence ID" value="NZ_LGIA01000164.1"/>
</dbReference>
<comment type="caution">
    <text evidence="3">The sequence shown here is derived from an EMBL/GenBank/DDBJ whole genome shotgun (WGS) entry which is preliminary data.</text>
</comment>
<dbReference type="CDD" id="cd00293">
    <property type="entry name" value="USP-like"/>
    <property type="match status" value="2"/>
</dbReference>
<comment type="similarity">
    <text evidence="1">Belongs to the universal stress protein A family.</text>
</comment>
<dbReference type="STRING" id="1409788.NC99_28230"/>